<evidence type="ECO:0000313" key="2">
    <source>
        <dbReference type="EMBL" id="KAI5425470.1"/>
    </source>
</evidence>
<feature type="region of interest" description="Disordered" evidence="1">
    <location>
        <begin position="1"/>
        <end position="52"/>
    </location>
</feature>
<organism evidence="2 3">
    <name type="scientific">Pisum sativum</name>
    <name type="common">Garden pea</name>
    <name type="synonym">Lathyrus oleraceus</name>
    <dbReference type="NCBI Taxonomy" id="3888"/>
    <lineage>
        <taxon>Eukaryota</taxon>
        <taxon>Viridiplantae</taxon>
        <taxon>Streptophyta</taxon>
        <taxon>Embryophyta</taxon>
        <taxon>Tracheophyta</taxon>
        <taxon>Spermatophyta</taxon>
        <taxon>Magnoliopsida</taxon>
        <taxon>eudicotyledons</taxon>
        <taxon>Gunneridae</taxon>
        <taxon>Pentapetalae</taxon>
        <taxon>rosids</taxon>
        <taxon>fabids</taxon>
        <taxon>Fabales</taxon>
        <taxon>Fabaceae</taxon>
        <taxon>Papilionoideae</taxon>
        <taxon>50 kb inversion clade</taxon>
        <taxon>NPAAA clade</taxon>
        <taxon>Hologalegina</taxon>
        <taxon>IRL clade</taxon>
        <taxon>Fabeae</taxon>
        <taxon>Lathyrus</taxon>
    </lineage>
</organism>
<dbReference type="EMBL" id="JAMSHJ010000003">
    <property type="protein sequence ID" value="KAI5425470.1"/>
    <property type="molecule type" value="Genomic_DNA"/>
</dbReference>
<protein>
    <submittedName>
        <fullName evidence="2">Uncharacterized protein</fullName>
    </submittedName>
</protein>
<feature type="compositionally biased region" description="Basic and acidic residues" evidence="1">
    <location>
        <begin position="43"/>
        <end position="52"/>
    </location>
</feature>
<dbReference type="Proteomes" id="UP001058974">
    <property type="component" value="Chromosome 3"/>
</dbReference>
<dbReference type="AlphaFoldDB" id="A0A9D4XUM8"/>
<comment type="caution">
    <text evidence="2">The sequence shown here is derived from an EMBL/GenBank/DDBJ whole genome shotgun (WGS) entry which is preliminary data.</text>
</comment>
<reference evidence="2 3" key="1">
    <citation type="journal article" date="2022" name="Nat. Genet.">
        <title>Improved pea reference genome and pan-genome highlight genomic features and evolutionary characteristics.</title>
        <authorList>
            <person name="Yang T."/>
            <person name="Liu R."/>
            <person name="Luo Y."/>
            <person name="Hu S."/>
            <person name="Wang D."/>
            <person name="Wang C."/>
            <person name="Pandey M.K."/>
            <person name="Ge S."/>
            <person name="Xu Q."/>
            <person name="Li N."/>
            <person name="Li G."/>
            <person name="Huang Y."/>
            <person name="Saxena R.K."/>
            <person name="Ji Y."/>
            <person name="Li M."/>
            <person name="Yan X."/>
            <person name="He Y."/>
            <person name="Liu Y."/>
            <person name="Wang X."/>
            <person name="Xiang C."/>
            <person name="Varshney R.K."/>
            <person name="Ding H."/>
            <person name="Gao S."/>
            <person name="Zong X."/>
        </authorList>
    </citation>
    <scope>NUCLEOTIDE SEQUENCE [LARGE SCALE GENOMIC DNA]</scope>
    <source>
        <strain evidence="2 3">cv. Zhongwan 6</strain>
    </source>
</reference>
<name>A0A9D4XUM8_PEA</name>
<proteinExistence type="predicted"/>
<gene>
    <name evidence="2" type="ORF">KIW84_031321</name>
</gene>
<evidence type="ECO:0000256" key="1">
    <source>
        <dbReference type="SAM" id="MobiDB-lite"/>
    </source>
</evidence>
<sequence length="191" mass="21101">MEQGDSSREVPPVGLEIMEQEQQDTATEALIPPIDHSRKRRRPNADGPKKKSSCWDHFIELTDVVERTAALAEGLICTQNWLKPARTYFKDISYIEEFGITEEIISEFQQCFITANIGAAGAGAAVGGATGAAIKMFCLLEFGILFSNVWLAYYETAHLSKSCELKATKLYNRSSSRIGIAELNHGKVNAQ</sequence>
<accession>A0A9D4XUM8</accession>
<dbReference type="Gramene" id="Psat03G0132100-T1">
    <property type="protein sequence ID" value="KAI5425470.1"/>
    <property type="gene ID" value="KIW84_031321"/>
</dbReference>
<keyword evidence="3" id="KW-1185">Reference proteome</keyword>
<evidence type="ECO:0000313" key="3">
    <source>
        <dbReference type="Proteomes" id="UP001058974"/>
    </source>
</evidence>